<evidence type="ECO:0000256" key="1">
    <source>
        <dbReference type="ARBA" id="ARBA00023125"/>
    </source>
</evidence>
<dbReference type="Ensembl" id="ENSPRET00000018449.1">
    <property type="protein sequence ID" value="ENSPREP00000018251.1"/>
    <property type="gene ID" value="ENSPREG00000012342.1"/>
</dbReference>
<keyword evidence="2" id="KW-0539">Nucleus</keyword>
<proteinExistence type="predicted"/>
<dbReference type="Bgee" id="ENSPREG00000012342">
    <property type="expression patterns" value="Expressed in caudal fin and 1 other cell type or tissue"/>
</dbReference>
<keyword evidence="1" id="KW-0238">DNA-binding</keyword>
<dbReference type="Proteomes" id="UP000242638">
    <property type="component" value="Unassembled WGS sequence"/>
</dbReference>
<dbReference type="GO" id="GO:1905839">
    <property type="term" value="P:negative regulation of telomeric D-loop disassembly"/>
    <property type="evidence" value="ECO:0007669"/>
    <property type="project" value="TreeGrafter"/>
</dbReference>
<accession>A0A3P9P8R2</accession>
<reference evidence="5" key="2">
    <citation type="submission" date="2025-08" db="UniProtKB">
        <authorList>
            <consortium name="Ensembl"/>
        </authorList>
    </citation>
    <scope>IDENTIFICATION</scope>
    <source>
        <strain evidence="5">Guanapo</strain>
    </source>
</reference>
<evidence type="ECO:0000259" key="4">
    <source>
        <dbReference type="Pfam" id="PF08558"/>
    </source>
</evidence>
<dbReference type="Pfam" id="PF08558">
    <property type="entry name" value="TRF"/>
    <property type="match status" value="1"/>
</dbReference>
<dbReference type="GO" id="GO:0042803">
    <property type="term" value="F:protein homodimerization activity"/>
    <property type="evidence" value="ECO:0007669"/>
    <property type="project" value="InterPro"/>
</dbReference>
<dbReference type="Gene3D" id="1.25.40.210">
    <property type="entry name" value="Telomere repeat-binding factor, dimerisation domain"/>
    <property type="match status" value="1"/>
</dbReference>
<dbReference type="GO" id="GO:0098505">
    <property type="term" value="F:G-rich strand telomeric DNA binding"/>
    <property type="evidence" value="ECO:0007669"/>
    <property type="project" value="TreeGrafter"/>
</dbReference>
<feature type="region of interest" description="Disordered" evidence="3">
    <location>
        <begin position="164"/>
        <end position="216"/>
    </location>
</feature>
<dbReference type="InterPro" id="IPR013867">
    <property type="entry name" value="Telomere_rpt-bd_fac_dimer_dom"/>
</dbReference>
<keyword evidence="6" id="KW-1185">Reference proteome</keyword>
<reference evidence="6" key="1">
    <citation type="submission" date="2013-11" db="EMBL/GenBank/DDBJ databases">
        <title>The genomic landscape of the Guanapo guppy.</title>
        <authorList>
            <person name="Kuenstner A."/>
            <person name="Dreyer C."/>
        </authorList>
    </citation>
    <scope>NUCLEOTIDE SEQUENCE</scope>
    <source>
        <strain evidence="6">Guanapo</strain>
    </source>
</reference>
<dbReference type="GO" id="GO:0070198">
    <property type="term" value="P:protein localization to chromosome, telomeric region"/>
    <property type="evidence" value="ECO:0007669"/>
    <property type="project" value="TreeGrafter"/>
</dbReference>
<dbReference type="InterPro" id="IPR030657">
    <property type="entry name" value="TERF2"/>
</dbReference>
<dbReference type="AlphaFoldDB" id="A0A3P9P8R2"/>
<dbReference type="GO" id="GO:0032210">
    <property type="term" value="P:regulation of telomere maintenance via telomerase"/>
    <property type="evidence" value="ECO:0007669"/>
    <property type="project" value="TreeGrafter"/>
</dbReference>
<dbReference type="SUPFAM" id="SSF63600">
    <property type="entry name" value="Telomeric repeat binding factor (TRF) dimerisation domain"/>
    <property type="match status" value="1"/>
</dbReference>
<dbReference type="GO" id="GO:0070187">
    <property type="term" value="C:shelterin complex"/>
    <property type="evidence" value="ECO:0007669"/>
    <property type="project" value="TreeGrafter"/>
</dbReference>
<protein>
    <submittedName>
        <fullName evidence="5">Telomeric repeat binding factor 2</fullName>
    </submittedName>
</protein>
<evidence type="ECO:0000256" key="2">
    <source>
        <dbReference type="ARBA" id="ARBA00023242"/>
    </source>
</evidence>
<evidence type="ECO:0000313" key="6">
    <source>
        <dbReference type="Proteomes" id="UP000242638"/>
    </source>
</evidence>
<dbReference type="GO" id="GO:0031848">
    <property type="term" value="P:protection from non-homologous end joining at telomere"/>
    <property type="evidence" value="ECO:0007669"/>
    <property type="project" value="InterPro"/>
</dbReference>
<dbReference type="GeneTree" id="ENSGT00940000158316"/>
<sequence>HKRQKKFANMAANESVNIGQVKVQKVVNRWLVEYYFSLTVEFFKNQQYADFCAIRDVLDAVLQRPIESVDDMTLKIRLLQFLSRINEGEKLDSFFEPDESKTPLESALNLLESMKANFQIPQADFDYVSTLIKEMVGDLFIAKADSTQVCVGKPLFHFFFKPSDPSSGEPVCPSDSSSDTSADASSPDPVPQKSSTPHKDGQSKIPSKSLWLVERR</sequence>
<dbReference type="GO" id="GO:0061820">
    <property type="term" value="P:telomeric D-loop disassembly"/>
    <property type="evidence" value="ECO:0007669"/>
    <property type="project" value="TreeGrafter"/>
</dbReference>
<dbReference type="PANTHER" id="PTHR46833:SF1">
    <property type="entry name" value="TELOMERIC REPEAT-BINDING FACTOR 2"/>
    <property type="match status" value="1"/>
</dbReference>
<feature type="domain" description="Telomere repeat-binding factor dimerisation" evidence="4">
    <location>
        <begin position="30"/>
        <end position="120"/>
    </location>
</feature>
<dbReference type="GO" id="GO:0031627">
    <property type="term" value="P:telomeric loop formation"/>
    <property type="evidence" value="ECO:0007669"/>
    <property type="project" value="TreeGrafter"/>
</dbReference>
<organism evidence="5 6">
    <name type="scientific">Poecilia reticulata</name>
    <name type="common">Guppy</name>
    <name type="synonym">Acanthophacelus reticulatus</name>
    <dbReference type="NCBI Taxonomy" id="8081"/>
    <lineage>
        <taxon>Eukaryota</taxon>
        <taxon>Metazoa</taxon>
        <taxon>Chordata</taxon>
        <taxon>Craniata</taxon>
        <taxon>Vertebrata</taxon>
        <taxon>Euteleostomi</taxon>
        <taxon>Actinopterygii</taxon>
        <taxon>Neopterygii</taxon>
        <taxon>Teleostei</taxon>
        <taxon>Neoteleostei</taxon>
        <taxon>Acanthomorphata</taxon>
        <taxon>Ovalentaria</taxon>
        <taxon>Atherinomorphae</taxon>
        <taxon>Cyprinodontiformes</taxon>
        <taxon>Poeciliidae</taxon>
        <taxon>Poeciliinae</taxon>
        <taxon>Poecilia</taxon>
    </lineage>
</organism>
<dbReference type="InterPro" id="IPR036507">
    <property type="entry name" value="Telomere_rpt-bd_fac_dimer_sf"/>
</dbReference>
<evidence type="ECO:0000256" key="3">
    <source>
        <dbReference type="SAM" id="MobiDB-lite"/>
    </source>
</evidence>
<reference evidence="5" key="3">
    <citation type="submission" date="2025-09" db="UniProtKB">
        <authorList>
            <consortium name="Ensembl"/>
        </authorList>
    </citation>
    <scope>IDENTIFICATION</scope>
    <source>
        <strain evidence="5">Guanapo</strain>
    </source>
</reference>
<dbReference type="GO" id="GO:0003691">
    <property type="term" value="F:double-stranded telomeric DNA binding"/>
    <property type="evidence" value="ECO:0007669"/>
    <property type="project" value="TreeGrafter"/>
</dbReference>
<dbReference type="PANTHER" id="PTHR46833">
    <property type="entry name" value="TELOMERIC REPEAT-BINDING FACTOR 2 TERF2"/>
    <property type="match status" value="1"/>
</dbReference>
<dbReference type="GO" id="GO:0003720">
    <property type="term" value="F:telomerase activity"/>
    <property type="evidence" value="ECO:0007669"/>
    <property type="project" value="TreeGrafter"/>
</dbReference>
<feature type="compositionally biased region" description="Low complexity" evidence="3">
    <location>
        <begin position="173"/>
        <end position="187"/>
    </location>
</feature>
<evidence type="ECO:0000313" key="5">
    <source>
        <dbReference type="Ensembl" id="ENSPREP00000018251.1"/>
    </source>
</evidence>
<name>A0A3P9P8R2_POERE</name>
<dbReference type="GO" id="GO:0032208">
    <property type="term" value="P:negative regulation of telomere maintenance via recombination"/>
    <property type="evidence" value="ECO:0007669"/>
    <property type="project" value="TreeGrafter"/>
</dbReference>